<dbReference type="OrthoDB" id="227596at2"/>
<evidence type="ECO:0000256" key="10">
    <source>
        <dbReference type="SAM" id="Phobius"/>
    </source>
</evidence>
<comment type="catalytic activity">
    <reaction evidence="1">
        <text>ATP + protein L-histidine = ADP + protein N-phospho-L-histidine.</text>
        <dbReference type="EC" id="2.7.13.3"/>
    </reaction>
</comment>
<dbReference type="GO" id="GO:0005524">
    <property type="term" value="F:ATP binding"/>
    <property type="evidence" value="ECO:0007669"/>
    <property type="project" value="UniProtKB-KW"/>
</dbReference>
<feature type="transmembrane region" description="Helical" evidence="10">
    <location>
        <begin position="79"/>
        <end position="98"/>
    </location>
</feature>
<keyword evidence="6 12" id="KW-0418">Kinase</keyword>
<keyword evidence="3" id="KW-0597">Phosphoprotein</keyword>
<keyword evidence="13" id="KW-1185">Reference proteome</keyword>
<comment type="caution">
    <text evidence="12">The sequence shown here is derived from an EMBL/GenBank/DDBJ whole genome shotgun (WGS) entry which is preliminary data.</text>
</comment>
<dbReference type="PANTHER" id="PTHR24421:SF10">
    <property type="entry name" value="NITRATE_NITRITE SENSOR PROTEIN NARQ"/>
    <property type="match status" value="1"/>
</dbReference>
<dbReference type="InterPro" id="IPR011712">
    <property type="entry name" value="Sig_transdc_His_kin_sub3_dim/P"/>
</dbReference>
<keyword evidence="4" id="KW-0808">Transferase</keyword>
<evidence type="ECO:0000256" key="6">
    <source>
        <dbReference type="ARBA" id="ARBA00022777"/>
    </source>
</evidence>
<keyword evidence="9" id="KW-0175">Coiled coil</keyword>
<keyword evidence="8" id="KW-0902">Two-component regulatory system</keyword>
<proteinExistence type="predicted"/>
<dbReference type="Pfam" id="PF07730">
    <property type="entry name" value="HisKA_3"/>
    <property type="match status" value="1"/>
</dbReference>
<dbReference type="PANTHER" id="PTHR24421">
    <property type="entry name" value="NITRATE/NITRITE SENSOR PROTEIN NARX-RELATED"/>
    <property type="match status" value="1"/>
</dbReference>
<keyword evidence="10" id="KW-1133">Transmembrane helix</keyword>
<dbReference type="EMBL" id="SZQA01000018">
    <property type="protein sequence ID" value="TKK87000.1"/>
    <property type="molecule type" value="Genomic_DNA"/>
</dbReference>
<dbReference type="GO" id="GO:0016020">
    <property type="term" value="C:membrane"/>
    <property type="evidence" value="ECO:0007669"/>
    <property type="project" value="InterPro"/>
</dbReference>
<dbReference type="GO" id="GO:0000155">
    <property type="term" value="F:phosphorelay sensor kinase activity"/>
    <property type="evidence" value="ECO:0007669"/>
    <property type="project" value="InterPro"/>
</dbReference>
<dbReference type="GO" id="GO:0046983">
    <property type="term" value="F:protein dimerization activity"/>
    <property type="evidence" value="ECO:0007669"/>
    <property type="project" value="InterPro"/>
</dbReference>
<gene>
    <name evidence="12" type="ORF">FDA94_19635</name>
</gene>
<dbReference type="PROSITE" id="PS50109">
    <property type="entry name" value="HIS_KIN"/>
    <property type="match status" value="1"/>
</dbReference>
<keyword evidence="10" id="KW-0472">Membrane</keyword>
<evidence type="ECO:0000256" key="5">
    <source>
        <dbReference type="ARBA" id="ARBA00022741"/>
    </source>
</evidence>
<protein>
    <recommendedName>
        <fullName evidence="2">histidine kinase</fullName>
        <ecNumber evidence="2">2.7.13.3</ecNumber>
    </recommendedName>
</protein>
<dbReference type="Gene3D" id="3.30.565.10">
    <property type="entry name" value="Histidine kinase-like ATPase, C-terminal domain"/>
    <property type="match status" value="1"/>
</dbReference>
<dbReference type="InterPro" id="IPR005467">
    <property type="entry name" value="His_kinase_dom"/>
</dbReference>
<organism evidence="12 13">
    <name type="scientific">Herbidospora galbida</name>
    <dbReference type="NCBI Taxonomy" id="2575442"/>
    <lineage>
        <taxon>Bacteria</taxon>
        <taxon>Bacillati</taxon>
        <taxon>Actinomycetota</taxon>
        <taxon>Actinomycetes</taxon>
        <taxon>Streptosporangiales</taxon>
        <taxon>Streptosporangiaceae</taxon>
        <taxon>Herbidospora</taxon>
    </lineage>
</organism>
<evidence type="ECO:0000256" key="3">
    <source>
        <dbReference type="ARBA" id="ARBA00022553"/>
    </source>
</evidence>
<dbReference type="Gene3D" id="1.20.5.1930">
    <property type="match status" value="1"/>
</dbReference>
<feature type="transmembrane region" description="Helical" evidence="10">
    <location>
        <begin position="44"/>
        <end position="67"/>
    </location>
</feature>
<feature type="transmembrane region" description="Helical" evidence="10">
    <location>
        <begin position="173"/>
        <end position="198"/>
    </location>
</feature>
<dbReference type="EC" id="2.7.13.3" evidence="2"/>
<sequence length="430" mass="46077">MGTDGHVCALCPLLRRRYAPPMPDVMPLAQVGPWVNFPQGRPPIVFKIFFWGSALVSALVVGINLLALDRVAGDGPMRAFFVLSAVALPVTCLLWPLLPWQASVSPLRKTATVVFLGSSLLLISGGGVAALLVVSVAVGNALVVYGLRGGIAFAAITGLFYLVLGLLNPGQSLVASIVSGAVVLLLCLIILVVVVAMIEANRRSEETAALLAELEEAHAELRGYADRARELAIAEERARLARDMHDSVGHYLTVINLGLSNARRYRDRDPQEAWNEVHQAQDLTREALADSRRWVRALRPLRMDGKRGVEALATLVESFGGADTTLTFTARGDWPGLDGDRELLCFRAVQEGLTNVLRHAKAANVEVTLDCTPEKVTIVISDDGRGADRAARTDGAGLRGLRERAEAVDGTVESCTAPGEGFTLRVTVPA</sequence>
<evidence type="ECO:0000256" key="7">
    <source>
        <dbReference type="ARBA" id="ARBA00022840"/>
    </source>
</evidence>
<keyword evidence="10" id="KW-0812">Transmembrane</keyword>
<feature type="transmembrane region" description="Helical" evidence="10">
    <location>
        <begin position="110"/>
        <end position="138"/>
    </location>
</feature>
<evidence type="ECO:0000256" key="9">
    <source>
        <dbReference type="SAM" id="Coils"/>
    </source>
</evidence>
<evidence type="ECO:0000313" key="12">
    <source>
        <dbReference type="EMBL" id="TKK87000.1"/>
    </source>
</evidence>
<evidence type="ECO:0000256" key="4">
    <source>
        <dbReference type="ARBA" id="ARBA00022679"/>
    </source>
</evidence>
<accession>A0A4U3ME29</accession>
<dbReference type="InterPro" id="IPR003594">
    <property type="entry name" value="HATPase_dom"/>
</dbReference>
<feature type="domain" description="Histidine kinase" evidence="11">
    <location>
        <begin position="347"/>
        <end position="430"/>
    </location>
</feature>
<dbReference type="AlphaFoldDB" id="A0A4U3ME29"/>
<dbReference type="Proteomes" id="UP000308705">
    <property type="component" value="Unassembled WGS sequence"/>
</dbReference>
<keyword evidence="7" id="KW-0067">ATP-binding</keyword>
<feature type="coiled-coil region" evidence="9">
    <location>
        <begin position="197"/>
        <end position="231"/>
    </location>
</feature>
<evidence type="ECO:0000256" key="8">
    <source>
        <dbReference type="ARBA" id="ARBA00023012"/>
    </source>
</evidence>
<dbReference type="InterPro" id="IPR036890">
    <property type="entry name" value="HATPase_C_sf"/>
</dbReference>
<evidence type="ECO:0000313" key="13">
    <source>
        <dbReference type="Proteomes" id="UP000308705"/>
    </source>
</evidence>
<evidence type="ECO:0000256" key="1">
    <source>
        <dbReference type="ARBA" id="ARBA00000085"/>
    </source>
</evidence>
<name>A0A4U3ME29_9ACTN</name>
<evidence type="ECO:0000259" key="11">
    <source>
        <dbReference type="PROSITE" id="PS50109"/>
    </source>
</evidence>
<reference evidence="12 13" key="1">
    <citation type="submission" date="2019-04" db="EMBL/GenBank/DDBJ databases">
        <title>Herbidospora sp. NEAU-GS14.nov., a novel actinomycete isolated from soil.</title>
        <authorList>
            <person name="Han L."/>
        </authorList>
    </citation>
    <scope>NUCLEOTIDE SEQUENCE [LARGE SCALE GENOMIC DNA]</scope>
    <source>
        <strain evidence="12 13">NEAU-GS14</strain>
    </source>
</reference>
<evidence type="ECO:0000256" key="2">
    <source>
        <dbReference type="ARBA" id="ARBA00012438"/>
    </source>
</evidence>
<dbReference type="Pfam" id="PF02518">
    <property type="entry name" value="HATPase_c"/>
    <property type="match status" value="1"/>
</dbReference>
<dbReference type="SUPFAM" id="SSF55874">
    <property type="entry name" value="ATPase domain of HSP90 chaperone/DNA topoisomerase II/histidine kinase"/>
    <property type="match status" value="1"/>
</dbReference>
<keyword evidence="5" id="KW-0547">Nucleotide-binding</keyword>
<feature type="transmembrane region" description="Helical" evidence="10">
    <location>
        <begin position="145"/>
        <end position="167"/>
    </location>
</feature>
<dbReference type="InterPro" id="IPR050482">
    <property type="entry name" value="Sensor_HK_TwoCompSys"/>
</dbReference>
<dbReference type="CDD" id="cd16917">
    <property type="entry name" value="HATPase_UhpB-NarQ-NarX-like"/>
    <property type="match status" value="1"/>
</dbReference>